<sequence length="118" mass="12908">MDLKQQITHIAKNAANASRVLANLAASEKNKILKEMAESLNKNKEAILNANKKDIVLAKKKRLSAALIDRLTLDEKRITDMADCLLSVAKLDDAAGVEIKSWVVPSGLKIHKVRVPIG</sequence>
<dbReference type="PANTHER" id="PTHR11063:SF8">
    <property type="entry name" value="DELTA-1-PYRROLINE-5-CARBOXYLATE SYNTHASE"/>
    <property type="match status" value="1"/>
</dbReference>
<dbReference type="Proteomes" id="UP000231292">
    <property type="component" value="Unassembled WGS sequence"/>
</dbReference>
<dbReference type="Gene3D" id="3.40.605.10">
    <property type="entry name" value="Aldehyde Dehydrogenase, Chain A, domain 1"/>
    <property type="match status" value="1"/>
</dbReference>
<gene>
    <name evidence="3" type="primary">proA</name>
    <name evidence="3" type="ORF">COX41_03080</name>
</gene>
<dbReference type="EMBL" id="PCRK01000069">
    <property type="protein sequence ID" value="PIP19406.1"/>
    <property type="molecule type" value="Genomic_DNA"/>
</dbReference>
<name>A0A2G9YJK3_9BACT</name>
<evidence type="ECO:0000313" key="4">
    <source>
        <dbReference type="Proteomes" id="UP000231292"/>
    </source>
</evidence>
<accession>A0A2G9YJK3</accession>
<comment type="caution">
    <text evidence="3">The sequence shown here is derived from an EMBL/GenBank/DDBJ whole genome shotgun (WGS) entry which is preliminary data.</text>
</comment>
<evidence type="ECO:0000256" key="1">
    <source>
        <dbReference type="ARBA" id="ARBA00023002"/>
    </source>
</evidence>
<reference evidence="3 4" key="1">
    <citation type="submission" date="2017-09" db="EMBL/GenBank/DDBJ databases">
        <title>Depth-based differentiation of microbial function through sediment-hosted aquifers and enrichment of novel symbionts in the deep terrestrial subsurface.</title>
        <authorList>
            <person name="Probst A.J."/>
            <person name="Ladd B."/>
            <person name="Jarett J.K."/>
            <person name="Geller-Mcgrath D.E."/>
            <person name="Sieber C.M."/>
            <person name="Emerson J.B."/>
            <person name="Anantharaman K."/>
            <person name="Thomas B.C."/>
            <person name="Malmstrom R."/>
            <person name="Stieglmeier M."/>
            <person name="Klingl A."/>
            <person name="Woyke T."/>
            <person name="Ryan C.M."/>
            <person name="Banfield J.F."/>
        </authorList>
    </citation>
    <scope>NUCLEOTIDE SEQUENCE [LARGE SCALE GENOMIC DNA]</scope>
    <source>
        <strain evidence="3">CG23_combo_of_CG06-09_8_20_14_all_41_10</strain>
    </source>
</reference>
<protein>
    <submittedName>
        <fullName evidence="3">Gamma-glutamyl-phosphate reductase</fullName>
        <ecNumber evidence="3">1.2.1.41</ecNumber>
    </submittedName>
</protein>
<dbReference type="AlphaFoldDB" id="A0A2G9YJK3"/>
<keyword evidence="1 3" id="KW-0560">Oxidoreductase</keyword>
<keyword evidence="2" id="KW-0175">Coiled coil</keyword>
<dbReference type="EC" id="1.2.1.41" evidence="3"/>
<dbReference type="GO" id="GO:0004350">
    <property type="term" value="F:glutamate-5-semialdehyde dehydrogenase activity"/>
    <property type="evidence" value="ECO:0007669"/>
    <property type="project" value="UniProtKB-EC"/>
</dbReference>
<feature type="non-terminal residue" evidence="3">
    <location>
        <position position="118"/>
    </location>
</feature>
<organism evidence="3 4">
    <name type="scientific">Candidatus Sherwoodlollariibacterium unditelluris</name>
    <dbReference type="NCBI Taxonomy" id="1974757"/>
    <lineage>
        <taxon>Bacteria</taxon>
        <taxon>Pseudomonadati</taxon>
        <taxon>Candidatus Omnitrophota</taxon>
        <taxon>Candidatus Sherwoodlollariibacterium</taxon>
    </lineage>
</organism>
<dbReference type="InterPro" id="IPR016161">
    <property type="entry name" value="Ald_DH/histidinol_DH"/>
</dbReference>
<feature type="coiled-coil region" evidence="2">
    <location>
        <begin position="23"/>
        <end position="53"/>
    </location>
</feature>
<proteinExistence type="predicted"/>
<dbReference type="SUPFAM" id="SSF53720">
    <property type="entry name" value="ALDH-like"/>
    <property type="match status" value="1"/>
</dbReference>
<dbReference type="InterPro" id="IPR016162">
    <property type="entry name" value="Ald_DH_N"/>
</dbReference>
<evidence type="ECO:0000256" key="2">
    <source>
        <dbReference type="SAM" id="Coils"/>
    </source>
</evidence>
<evidence type="ECO:0000313" key="3">
    <source>
        <dbReference type="EMBL" id="PIP19406.1"/>
    </source>
</evidence>
<dbReference type="PANTHER" id="PTHR11063">
    <property type="entry name" value="GLUTAMATE SEMIALDEHYDE DEHYDROGENASE"/>
    <property type="match status" value="1"/>
</dbReference>